<dbReference type="GO" id="GO:0031213">
    <property type="term" value="C:RSF complex"/>
    <property type="evidence" value="ECO:0007669"/>
    <property type="project" value="InterPro"/>
</dbReference>
<feature type="region of interest" description="Disordered" evidence="1">
    <location>
        <begin position="689"/>
        <end position="708"/>
    </location>
</feature>
<name>A0AAW1RP27_9CHLO</name>
<gene>
    <name evidence="2" type="ORF">WJX81_007008</name>
</gene>
<feature type="compositionally biased region" description="Basic and acidic residues" evidence="1">
    <location>
        <begin position="516"/>
        <end position="533"/>
    </location>
</feature>
<proteinExistence type="predicted"/>
<evidence type="ECO:0000313" key="2">
    <source>
        <dbReference type="EMBL" id="KAK9834896.1"/>
    </source>
</evidence>
<accession>A0AAW1RP27</accession>
<dbReference type="AlphaFoldDB" id="A0AAW1RP27"/>
<dbReference type="EMBL" id="JALJOU010000031">
    <property type="protein sequence ID" value="KAK9834896.1"/>
    <property type="molecule type" value="Genomic_DNA"/>
</dbReference>
<feature type="compositionally biased region" description="Basic and acidic residues" evidence="1">
    <location>
        <begin position="130"/>
        <end position="151"/>
    </location>
</feature>
<comment type="caution">
    <text evidence="2">The sequence shown here is derived from an EMBL/GenBank/DDBJ whole genome shotgun (WGS) entry which is preliminary data.</text>
</comment>
<feature type="compositionally biased region" description="Polar residues" evidence="1">
    <location>
        <begin position="619"/>
        <end position="628"/>
    </location>
</feature>
<dbReference type="GO" id="GO:0006355">
    <property type="term" value="P:regulation of DNA-templated transcription"/>
    <property type="evidence" value="ECO:0007669"/>
    <property type="project" value="InterPro"/>
</dbReference>
<feature type="compositionally biased region" description="Basic and acidic residues" evidence="1">
    <location>
        <begin position="608"/>
        <end position="618"/>
    </location>
</feature>
<protein>
    <recommendedName>
        <fullName evidence="4">DDT domain-containing protein</fullName>
    </recommendedName>
</protein>
<dbReference type="PANTHER" id="PTHR14296:SF3">
    <property type="entry name" value="DIKAR, ISOFORM F"/>
    <property type="match status" value="1"/>
</dbReference>
<feature type="compositionally biased region" description="Basic and acidic residues" evidence="1">
    <location>
        <begin position="186"/>
        <end position="198"/>
    </location>
</feature>
<organism evidence="2 3">
    <name type="scientific">Elliptochloris bilobata</name>
    <dbReference type="NCBI Taxonomy" id="381761"/>
    <lineage>
        <taxon>Eukaryota</taxon>
        <taxon>Viridiplantae</taxon>
        <taxon>Chlorophyta</taxon>
        <taxon>core chlorophytes</taxon>
        <taxon>Trebouxiophyceae</taxon>
        <taxon>Trebouxiophyceae incertae sedis</taxon>
        <taxon>Elliptochloris clade</taxon>
        <taxon>Elliptochloris</taxon>
    </lineage>
</organism>
<keyword evidence="3" id="KW-1185">Reference proteome</keyword>
<feature type="region of interest" description="Disordered" evidence="1">
    <location>
        <begin position="1"/>
        <end position="198"/>
    </location>
</feature>
<feature type="compositionally biased region" description="Polar residues" evidence="1">
    <location>
        <begin position="114"/>
        <end position="123"/>
    </location>
</feature>
<evidence type="ECO:0000313" key="3">
    <source>
        <dbReference type="Proteomes" id="UP001445335"/>
    </source>
</evidence>
<feature type="region of interest" description="Disordered" evidence="1">
    <location>
        <begin position="516"/>
        <end position="628"/>
    </location>
</feature>
<reference evidence="2 3" key="1">
    <citation type="journal article" date="2024" name="Nat. Commun.">
        <title>Phylogenomics reveals the evolutionary origins of lichenization in chlorophyte algae.</title>
        <authorList>
            <person name="Puginier C."/>
            <person name="Libourel C."/>
            <person name="Otte J."/>
            <person name="Skaloud P."/>
            <person name="Haon M."/>
            <person name="Grisel S."/>
            <person name="Petersen M."/>
            <person name="Berrin J.G."/>
            <person name="Delaux P.M."/>
            <person name="Dal Grande F."/>
            <person name="Keller J."/>
        </authorList>
    </citation>
    <scope>NUCLEOTIDE SEQUENCE [LARGE SCALE GENOMIC DNA]</scope>
    <source>
        <strain evidence="2 3">SAG 245.80</strain>
    </source>
</reference>
<feature type="region of interest" description="Disordered" evidence="1">
    <location>
        <begin position="395"/>
        <end position="414"/>
    </location>
</feature>
<sequence>MLSQRPRRPTNACGSVDQACGADRAGAQEPRWAGALRGHVGTSYASGMDEANGLHGPVAPGVAPSADAAGAQGSREASVALSDVEEDRHGSDSDFAVGSDGGADDPLADAHNSAADSLSSSDYGSLPGKRRGDELDRAGKRARLDPGDNHMLRKLRQLPADGEHQGSAQTSDQPDDGPASSGEPPVLERPRSAEQEAQERAALRGAWELASVLEFLEVFHAQLGMPRRCSAAELEAALVLNPGGPGVLADVHLGLLRGISTRSELTEHNWATRLGDRLRVFWQANGVPGRPPFAPARGQEALEYARLPTLQRLQALKALCEARLDREDVLAHIESALQPARVTARAIKRGEPPPPALSEFRKTPFGVDSGGLVYWYLDLGHATGDVRLYRETPAAATAKGRGGGKGRGAKAKPPAAGAWELLADSLDALREAGEKLRRNKQRPEQRLASQVLERLVPQLEERRVREERERAAADRLAAMQAATFEAQAGLGRSRRARKVVDYSGQAYDAMLRSALRSEARDPSSRRPVWEEPPRLSAVEEAQLGKRRGRSAFAAPPLPSDSLALETRRRRDAARQGGDASGGLQYASGDGATGSAGPSSFSDMGVPPPREDAVGERGTTDSGYSSELRQSGSVDCIAPLCSGCSLGDAPDMLLLADYLGSSSDVAPPQSAFAKTALPRASVLEMLGLQAEPGAEDSPSDPHLCGRNPI</sequence>
<evidence type="ECO:0008006" key="4">
    <source>
        <dbReference type="Google" id="ProtNLM"/>
    </source>
</evidence>
<evidence type="ECO:0000256" key="1">
    <source>
        <dbReference type="SAM" id="MobiDB-lite"/>
    </source>
</evidence>
<dbReference type="InterPro" id="IPR028938">
    <property type="entry name" value="Rsf1-like"/>
</dbReference>
<dbReference type="PANTHER" id="PTHR14296">
    <property type="entry name" value="REMODELING AND SPACING FACTOR 1"/>
    <property type="match status" value="1"/>
</dbReference>
<dbReference type="Proteomes" id="UP001445335">
    <property type="component" value="Unassembled WGS sequence"/>
</dbReference>